<feature type="chain" id="PRO_5002216369" evidence="2">
    <location>
        <begin position="18"/>
        <end position="511"/>
    </location>
</feature>
<proteinExistence type="predicted"/>
<feature type="transmembrane region" description="Helical" evidence="1">
    <location>
        <begin position="344"/>
        <end position="364"/>
    </location>
</feature>
<dbReference type="PANTHER" id="PTHR35043:SF7">
    <property type="entry name" value="TRANSCRIPTION FACTOR DOMAIN-CONTAINING PROTEIN"/>
    <property type="match status" value="1"/>
</dbReference>
<keyword evidence="4" id="KW-1185">Reference proteome</keyword>
<feature type="signal peptide" evidence="2">
    <location>
        <begin position="1"/>
        <end position="17"/>
    </location>
</feature>
<dbReference type="HOGENOM" id="CLU_022883_6_1_1"/>
<reference evidence="3 4" key="1">
    <citation type="submission" date="2014-04" db="EMBL/GenBank/DDBJ databases">
        <authorList>
            <consortium name="DOE Joint Genome Institute"/>
            <person name="Kuo A."/>
            <person name="Kohler A."/>
            <person name="Nagy L.G."/>
            <person name="Floudas D."/>
            <person name="Copeland A."/>
            <person name="Barry K.W."/>
            <person name="Cichocki N."/>
            <person name="Veneault-Fourrey C."/>
            <person name="LaButti K."/>
            <person name="Lindquist E.A."/>
            <person name="Lipzen A."/>
            <person name="Lundell T."/>
            <person name="Morin E."/>
            <person name="Murat C."/>
            <person name="Sun H."/>
            <person name="Tunlid A."/>
            <person name="Henrissat B."/>
            <person name="Grigoriev I.V."/>
            <person name="Hibbett D.S."/>
            <person name="Martin F."/>
            <person name="Nordberg H.P."/>
            <person name="Cantor M.N."/>
            <person name="Hua S.X."/>
        </authorList>
    </citation>
    <scope>NUCLEOTIDE SEQUENCE [LARGE SCALE GENOMIC DNA]</scope>
    <source>
        <strain evidence="3 4">LaAM-08-1</strain>
    </source>
</reference>
<gene>
    <name evidence="3" type="ORF">K443DRAFT_255778</name>
</gene>
<organism evidence="3 4">
    <name type="scientific">Laccaria amethystina LaAM-08-1</name>
    <dbReference type="NCBI Taxonomy" id="1095629"/>
    <lineage>
        <taxon>Eukaryota</taxon>
        <taxon>Fungi</taxon>
        <taxon>Dikarya</taxon>
        <taxon>Basidiomycota</taxon>
        <taxon>Agaricomycotina</taxon>
        <taxon>Agaricomycetes</taxon>
        <taxon>Agaricomycetidae</taxon>
        <taxon>Agaricales</taxon>
        <taxon>Agaricineae</taxon>
        <taxon>Hydnangiaceae</taxon>
        <taxon>Laccaria</taxon>
    </lineage>
</organism>
<accession>A0A0C9WX78</accession>
<keyword evidence="1" id="KW-1133">Transmembrane helix</keyword>
<sequence>MFALLPILYVSLQAIRASPLPHPIDLSNALDGLQLPTCKCIDQRSVTDILWSCFATIFACTWLSVHPNMPGPDEKSWKIALRRLELMFWSLMCPELIIGWACRQWVAARSLRDEYGGLGWTKTHGYFLQMGGFMLMDGNERKGVLTQDTFGSLLREGKIAFPTITEAEIEDRSKADGLAKGIAVLQTTWFIAQCISRKAQGLITTEIELITVAFAALNGILYFLWWNKPLDVNCCVPVFLLDKPCEPVTIPSFEPKRWTWRPLGMFPSVESWFFKSPGPEESTVVPLPVATLETAEVPDSAPKKLAEVFSRIFGWVHFLFHHTAVGIVLLAANCALRAAICALLLMKALVELLALPFTAMSVFFSRLRDLLDSDTVDTGAIRVPTFYAPPQKDDRSPEAGMTTMIVATLFGGIHCAGWNFSFPSHAELIIWRVSSLFIVIVPYSIVFIVAVGEIGGDGSIAFAFAILLVSVGVVSYVFARLALFVEAFTALRHLPPGAYAVVEWTALLLHM</sequence>
<feature type="transmembrane region" description="Helical" evidence="1">
    <location>
        <begin position="399"/>
        <end position="421"/>
    </location>
</feature>
<evidence type="ECO:0000256" key="2">
    <source>
        <dbReference type="SAM" id="SignalP"/>
    </source>
</evidence>
<dbReference type="Proteomes" id="UP000054477">
    <property type="component" value="Unassembled WGS sequence"/>
</dbReference>
<evidence type="ECO:0000313" key="3">
    <source>
        <dbReference type="EMBL" id="KIJ97310.1"/>
    </source>
</evidence>
<keyword evidence="1" id="KW-0472">Membrane</keyword>
<dbReference type="EMBL" id="KN838697">
    <property type="protein sequence ID" value="KIJ97310.1"/>
    <property type="molecule type" value="Genomic_DNA"/>
</dbReference>
<keyword evidence="2" id="KW-0732">Signal</keyword>
<reference evidence="4" key="2">
    <citation type="submission" date="2015-01" db="EMBL/GenBank/DDBJ databases">
        <title>Evolutionary Origins and Diversification of the Mycorrhizal Mutualists.</title>
        <authorList>
            <consortium name="DOE Joint Genome Institute"/>
            <consortium name="Mycorrhizal Genomics Consortium"/>
            <person name="Kohler A."/>
            <person name="Kuo A."/>
            <person name="Nagy L.G."/>
            <person name="Floudas D."/>
            <person name="Copeland A."/>
            <person name="Barry K.W."/>
            <person name="Cichocki N."/>
            <person name="Veneault-Fourrey C."/>
            <person name="LaButti K."/>
            <person name="Lindquist E.A."/>
            <person name="Lipzen A."/>
            <person name="Lundell T."/>
            <person name="Morin E."/>
            <person name="Murat C."/>
            <person name="Riley R."/>
            <person name="Ohm R."/>
            <person name="Sun H."/>
            <person name="Tunlid A."/>
            <person name="Henrissat B."/>
            <person name="Grigoriev I.V."/>
            <person name="Hibbett D.S."/>
            <person name="Martin F."/>
        </authorList>
    </citation>
    <scope>NUCLEOTIDE SEQUENCE [LARGE SCALE GENOMIC DNA]</scope>
    <source>
        <strain evidence="4">LaAM-08-1</strain>
    </source>
</reference>
<feature type="transmembrane region" description="Helical" evidence="1">
    <location>
        <begin position="460"/>
        <end position="483"/>
    </location>
</feature>
<dbReference type="PANTHER" id="PTHR35043">
    <property type="entry name" value="TRANSCRIPTION FACTOR DOMAIN-CONTAINING PROTEIN"/>
    <property type="match status" value="1"/>
</dbReference>
<name>A0A0C9WX78_9AGAR</name>
<keyword evidence="1" id="KW-0812">Transmembrane</keyword>
<protein>
    <submittedName>
        <fullName evidence="3">Uncharacterized protein</fullName>
    </submittedName>
</protein>
<feature type="transmembrane region" description="Helical" evidence="1">
    <location>
        <begin position="312"/>
        <end position="332"/>
    </location>
</feature>
<dbReference type="STRING" id="1095629.A0A0C9WX78"/>
<evidence type="ECO:0000313" key="4">
    <source>
        <dbReference type="Proteomes" id="UP000054477"/>
    </source>
</evidence>
<feature type="transmembrane region" description="Helical" evidence="1">
    <location>
        <begin position="433"/>
        <end position="454"/>
    </location>
</feature>
<evidence type="ECO:0000256" key="1">
    <source>
        <dbReference type="SAM" id="Phobius"/>
    </source>
</evidence>
<dbReference type="AlphaFoldDB" id="A0A0C9WX78"/>
<dbReference type="OrthoDB" id="9451547at2759"/>